<protein>
    <submittedName>
        <fullName evidence="2">Uncharacterized protein</fullName>
    </submittedName>
</protein>
<feature type="region of interest" description="Disordered" evidence="1">
    <location>
        <begin position="1584"/>
        <end position="1612"/>
    </location>
</feature>
<feature type="compositionally biased region" description="Basic residues" evidence="1">
    <location>
        <begin position="1673"/>
        <end position="1682"/>
    </location>
</feature>
<feature type="region of interest" description="Disordered" evidence="1">
    <location>
        <begin position="538"/>
        <end position="559"/>
    </location>
</feature>
<feature type="compositionally biased region" description="Polar residues" evidence="1">
    <location>
        <begin position="1594"/>
        <end position="1612"/>
    </location>
</feature>
<feature type="compositionally biased region" description="Basic and acidic residues" evidence="1">
    <location>
        <begin position="1142"/>
        <end position="1155"/>
    </location>
</feature>
<feature type="region of interest" description="Disordered" evidence="1">
    <location>
        <begin position="599"/>
        <end position="636"/>
    </location>
</feature>
<evidence type="ECO:0000313" key="3">
    <source>
        <dbReference type="Proteomes" id="UP001642484"/>
    </source>
</evidence>
<gene>
    <name evidence="2" type="ORF">CCMP2556_LOCUS3749</name>
</gene>
<proteinExistence type="predicted"/>
<evidence type="ECO:0000313" key="2">
    <source>
        <dbReference type="EMBL" id="CAK8994693.1"/>
    </source>
</evidence>
<feature type="compositionally biased region" description="Basic and acidic residues" evidence="1">
    <location>
        <begin position="542"/>
        <end position="557"/>
    </location>
</feature>
<name>A0ABP0HWV4_9DINO</name>
<feature type="region of interest" description="Disordered" evidence="1">
    <location>
        <begin position="1176"/>
        <end position="1304"/>
    </location>
</feature>
<feature type="region of interest" description="Disordered" evidence="1">
    <location>
        <begin position="1641"/>
        <end position="1729"/>
    </location>
</feature>
<dbReference type="EMBL" id="CAXAMN010001481">
    <property type="protein sequence ID" value="CAK8994693.1"/>
    <property type="molecule type" value="Genomic_DNA"/>
</dbReference>
<dbReference type="Proteomes" id="UP001642484">
    <property type="component" value="Unassembled WGS sequence"/>
</dbReference>
<evidence type="ECO:0000256" key="1">
    <source>
        <dbReference type="SAM" id="MobiDB-lite"/>
    </source>
</evidence>
<organism evidence="2 3">
    <name type="scientific">Durusdinium trenchii</name>
    <dbReference type="NCBI Taxonomy" id="1381693"/>
    <lineage>
        <taxon>Eukaryota</taxon>
        <taxon>Sar</taxon>
        <taxon>Alveolata</taxon>
        <taxon>Dinophyceae</taxon>
        <taxon>Suessiales</taxon>
        <taxon>Symbiodiniaceae</taxon>
        <taxon>Durusdinium</taxon>
    </lineage>
</organism>
<comment type="caution">
    <text evidence="2">The sequence shown here is derived from an EMBL/GenBank/DDBJ whole genome shotgun (WGS) entry which is preliminary data.</text>
</comment>
<sequence length="1911" mass="212359">MGDLTLADAEVEVDENPCAVSVPKKREKRGRGRPAGTFGSKDWKEYCQEQDRERLAQLPKPGDIAYARACRAEKVQERHKQKEAFAVAADQMKLKIAVTPESTQALEEYFPPEVVSISSKKPLHLDLQTALLKSVQKGVEPDDQLTEKHLTGAMMTMSAKALESCTAENNVGRRILSISSAIFEWIALMWSCLLSFFVSSDSGMRPVLSMPRLRYDETPTKVKVLDHQDDVSALLDDSTLTIEQLCSLNVLQSEASTSAAKILQIELGIGSLLFDPKRDKYFWIYGQLPTCLYGLQSTTGSNTFLALKDCVDAVPSYRETSMKYAFNLRHTCSDRYLANNVAERHMNGYFPDATLIHLHCDVHRLYQCTRAAMDMAEKDISGCIAFALAFGDPGVVPRMRQVMSKILLRKLEVVFEPPPSDWIDDYKQYQAEVFDTFLPIYNVVPARAKLNRKRRFILGHFLNGAMWCPEVTHHCPYGCCSSELSTLKGVSIFVSWALIPTRCPMFPRSRWTNADIAIDFVGLLASVHSLLEPFALEMTGGPDKEHGEQQTKTKSDESSNLYDLLDSKAAIECEDEWNALLLEETGLAAEHQATQTTGVAAGDAKKVNTEPGSSEKFMAADTTTNDSGEAEAKADSESKLPFAFGEDAGSDSKEKLKSAEAQAVLEALGQSIVLDIAPIETLAELGEQYRELSEQEYQRYKAIGEAATLAHKSGFQSFPSPTKPDTDAFKSGLQALAARKDAPLPGTELDSGVIVAADSDWDLKVSLMFSGPDSFYDKYQQIKQLAEEERRQRVMNVELGKKQVAELQAHAGSAVNHDFVQDTTKKNMTKTAGGFLLASGPANSVVSFDWVAIMSNALAGVRRALKLDSNLRDELNQRCKLMKECNAKTEQIPPPKQGFQPKICHSLCVCCCGQNKYALWCHENISKLFRHIFWKKKKLKECSFPRKLLDSGMIFLEIRSWPRLSLSSKPHNVCHAASEWDLCFEEEKAASTEGIESEAFRNLEFCFYIGQINLRTWHFSVLQMEKVNQNGIETENACCHLRPLINDDPRKGLFTDMEVFTQLLNLERSWSFRLRGFSSEDWPTFMGETQSIIPSTLLAGESVFWQGFDKERLRREGKRKGGSGGGGGGGRKRNTAKRPRVRKNDPVTDRSKVESEQENELEIDTEMEAEVLEHEENDENPYGDGGDSSGEEQQDDNDDGFDGFDSGGGNQLQEQSADNNDRDQTEAPAVAAYLKEADEASASDDSFLDLDSEKKNNDSEQPQPHRPDEPDSEKDGPVKAVAAAAAETDQPRQEARSSGHRGKRSGRPIGLLVAWLELANERSAKTTHVCFIIFFRKDIFTMADVKGFKATFKDLKEKIVQLFVPKSFDDLILPENSSKLQEIQAPVQQRMRARGQDQGQLVLPKKRQSETALAEVEYQKPSDGSQSFHKDFDEAKETFDNMETTMQFTPSSEIHRDKTYGFEVFQEFGILDAAEFQRVTGITPKAAGKKPCPVPIAGPGVKSKDMYLVGLVGLDAAQILAMRRVRISFSETTTHCQCYLHAQEQLLKNQGQYVFSFVNDKVQKEAPTDLVTAVKTVEDYMEKTKADSEGMHDQTMTSTTDSVNHSPDTSPASLTSAMAVTITNTPTSAPARDARRLANEQSLQQVADASMEEPEHKGEWSDSDDGADGGKGKGGKGKKRRQGPGFDDGDEEAATAKKQPKARARKGAADPYANASSAEHQHVPDDSSGARWIKDSLKKAKHTNAAQMLQERIAQVESADILVTKDLTSMTAEHVANCVKAIRPGWRNLHMSTKLKLCLHAANQKLSESKVAEAFDVLSDAFKFEGVNFGDRNSFDPLNPQFHVWVEELMCQSYDIMEGNNLLPEVGEAELSVGFEELTEKLEAISQPLSSQNPELKTLKDMAEDPQLIDL</sequence>
<accession>A0ABP0HWV4</accession>
<feature type="compositionally biased region" description="Acidic residues" evidence="1">
    <location>
        <begin position="1239"/>
        <end position="1250"/>
    </location>
</feature>
<feature type="compositionally biased region" description="Basic and acidic residues" evidence="1">
    <location>
        <begin position="1251"/>
        <end position="1277"/>
    </location>
</feature>
<feature type="compositionally biased region" description="Acidic residues" evidence="1">
    <location>
        <begin position="1189"/>
        <end position="1202"/>
    </location>
</feature>
<feature type="compositionally biased region" description="Basic residues" evidence="1">
    <location>
        <begin position="1130"/>
        <end position="1141"/>
    </location>
</feature>
<keyword evidence="3" id="KW-1185">Reference proteome</keyword>
<feature type="region of interest" description="Disordered" evidence="1">
    <location>
        <begin position="1114"/>
        <end position="1164"/>
    </location>
</feature>
<reference evidence="2 3" key="1">
    <citation type="submission" date="2024-02" db="EMBL/GenBank/DDBJ databases">
        <authorList>
            <person name="Chen Y."/>
            <person name="Shah S."/>
            <person name="Dougan E. K."/>
            <person name="Thang M."/>
            <person name="Chan C."/>
        </authorList>
    </citation>
    <scope>NUCLEOTIDE SEQUENCE [LARGE SCALE GENOMIC DNA]</scope>
</reference>